<keyword evidence="2" id="KW-1185">Reference proteome</keyword>
<gene>
    <name evidence="1" type="ORF">B521_0131</name>
</gene>
<reference evidence="1 2" key="1">
    <citation type="submission" date="2019-02" db="EMBL/GenBank/DDBJ databases">
        <title>Isolation of virulent Lactobacillus brevis phages.</title>
        <authorList>
            <person name="Feyereisen M."/>
            <person name="Mahony J."/>
            <person name="O'Sullivan T."/>
            <person name="van Sinderen D."/>
        </authorList>
    </citation>
    <scope>NUCLEOTIDE SEQUENCE [LARGE SCALE GENOMIC DNA]</scope>
</reference>
<protein>
    <submittedName>
        <fullName evidence="1">Uncharacterized protein</fullName>
    </submittedName>
</protein>
<dbReference type="Proteomes" id="UP000308874">
    <property type="component" value="Segment"/>
</dbReference>
<name>A0A4Y5FEJ5_9CAUD</name>
<evidence type="ECO:0000313" key="1">
    <source>
        <dbReference type="EMBL" id="QBJ03481.1"/>
    </source>
</evidence>
<dbReference type="EMBL" id="MK504443">
    <property type="protein sequence ID" value="QBJ03481.1"/>
    <property type="molecule type" value="Genomic_DNA"/>
</dbReference>
<accession>A0A4Y5FEJ5</accession>
<evidence type="ECO:0000313" key="2">
    <source>
        <dbReference type="Proteomes" id="UP000308874"/>
    </source>
</evidence>
<proteinExistence type="predicted"/>
<organism evidence="1 2">
    <name type="scientific">Lactobacillus phage 521B</name>
    <dbReference type="NCBI Taxonomy" id="2510942"/>
    <lineage>
        <taxon>Viruses</taxon>
        <taxon>Duplodnaviria</taxon>
        <taxon>Heunggongvirae</taxon>
        <taxon>Uroviricota</taxon>
        <taxon>Caudoviricetes</taxon>
        <taxon>Herelleviridae</taxon>
        <taxon>Tybeckvirus</taxon>
        <taxon>Tybeckvirus tv521B</taxon>
    </lineage>
</organism>
<sequence length="54" mass="6616">MEYMSIDTFLESAKYLYPLSDSEKANFKRRMKGNWYMKSEEDFLPHLKDFIKNK</sequence>